<organism evidence="1 2">
    <name type="scientific">Colletotrichum orbiculare (strain 104-T / ATCC 96160 / CBS 514.97 / LARS 414 / MAFF 240422)</name>
    <name type="common">Cucumber anthracnose fungus</name>
    <name type="synonym">Colletotrichum lagenarium</name>
    <dbReference type="NCBI Taxonomy" id="1213857"/>
    <lineage>
        <taxon>Eukaryota</taxon>
        <taxon>Fungi</taxon>
        <taxon>Dikarya</taxon>
        <taxon>Ascomycota</taxon>
        <taxon>Pezizomycotina</taxon>
        <taxon>Sordariomycetes</taxon>
        <taxon>Hypocreomycetidae</taxon>
        <taxon>Glomerellales</taxon>
        <taxon>Glomerellaceae</taxon>
        <taxon>Colletotrichum</taxon>
        <taxon>Colletotrichum orbiculare species complex</taxon>
    </lineage>
</organism>
<dbReference type="Proteomes" id="UP000014480">
    <property type="component" value="Unassembled WGS sequence"/>
</dbReference>
<name>A0A484FYE1_COLOR</name>
<comment type="caution">
    <text evidence="1">The sequence shown here is derived from an EMBL/GenBank/DDBJ whole genome shotgun (WGS) entry which is preliminary data.</text>
</comment>
<protein>
    <submittedName>
        <fullName evidence="1">Uncharacterized protein</fullName>
    </submittedName>
</protein>
<dbReference type="EMBL" id="AMCV02000009">
    <property type="protein sequence ID" value="TDZ22781.1"/>
    <property type="molecule type" value="Genomic_DNA"/>
</dbReference>
<evidence type="ECO:0000313" key="1">
    <source>
        <dbReference type="EMBL" id="TDZ22781.1"/>
    </source>
</evidence>
<reference evidence="2" key="2">
    <citation type="journal article" date="2019" name="Mol. Plant Microbe Interact.">
        <title>Genome sequence resources for four phytopathogenic fungi from the Colletotrichum orbiculare species complex.</title>
        <authorList>
            <person name="Gan P."/>
            <person name="Tsushima A."/>
            <person name="Narusaka M."/>
            <person name="Narusaka Y."/>
            <person name="Takano Y."/>
            <person name="Kubo Y."/>
            <person name="Shirasu K."/>
        </authorList>
    </citation>
    <scope>GENOME REANNOTATION</scope>
    <source>
        <strain evidence="2">104-T / ATCC 96160 / CBS 514.97 / LARS 414 / MAFF 240422</strain>
    </source>
</reference>
<evidence type="ECO:0000313" key="2">
    <source>
        <dbReference type="Proteomes" id="UP000014480"/>
    </source>
</evidence>
<proteinExistence type="predicted"/>
<reference evidence="2" key="1">
    <citation type="journal article" date="2013" name="New Phytol.">
        <title>Comparative genomic and transcriptomic analyses reveal the hemibiotrophic stage shift of Colletotrichum fungi.</title>
        <authorList>
            <person name="Gan P."/>
            <person name="Ikeda K."/>
            <person name="Irieda H."/>
            <person name="Narusaka M."/>
            <person name="O'Connell R.J."/>
            <person name="Narusaka Y."/>
            <person name="Takano Y."/>
            <person name="Kubo Y."/>
            <person name="Shirasu K."/>
        </authorList>
    </citation>
    <scope>NUCLEOTIDE SEQUENCE [LARGE SCALE GENOMIC DNA]</scope>
    <source>
        <strain evidence="2">104-T / ATCC 96160 / CBS 514.97 / LARS 414 / MAFF 240422</strain>
    </source>
</reference>
<accession>A0A484FYE1</accession>
<dbReference type="AlphaFoldDB" id="A0A484FYE1"/>
<sequence>MNIEIKPKSLDSQYNTSERICSVAVAAPRSRRQREAPATPSIATPAHFPVPVLPLLCLYPWSTRCLSNVVTPHRQAQRQTGNREAAFRRTSERACPHHRRRIVPAVRGVLAGRWHVESFPFHQTPFCRVVRPQTQFYDATRIESLSSFLVMNCFSRLPSPTHTVQ</sequence>
<gene>
    <name evidence="1" type="ORF">Cob_v004427</name>
</gene>
<keyword evidence="2" id="KW-1185">Reference proteome</keyword>